<dbReference type="GO" id="GO:0009279">
    <property type="term" value="C:cell outer membrane"/>
    <property type="evidence" value="ECO:0007669"/>
    <property type="project" value="UniProtKB-SubCell"/>
</dbReference>
<dbReference type="InterPro" id="IPR036942">
    <property type="entry name" value="Beta-barrel_TonB_sf"/>
</dbReference>
<dbReference type="GO" id="GO:0030246">
    <property type="term" value="F:carbohydrate binding"/>
    <property type="evidence" value="ECO:0007669"/>
    <property type="project" value="InterPro"/>
</dbReference>
<feature type="region of interest" description="Disordered" evidence="12">
    <location>
        <begin position="616"/>
        <end position="636"/>
    </location>
</feature>
<evidence type="ECO:0000256" key="11">
    <source>
        <dbReference type="RuleBase" id="RU003357"/>
    </source>
</evidence>
<dbReference type="PANTHER" id="PTHR30069:SF29">
    <property type="entry name" value="HEMOGLOBIN AND HEMOGLOBIN-HAPTOGLOBIN-BINDING PROTEIN 1-RELATED"/>
    <property type="match status" value="1"/>
</dbReference>
<evidence type="ECO:0000256" key="10">
    <source>
        <dbReference type="PROSITE-ProRule" id="PRU01360"/>
    </source>
</evidence>
<evidence type="ECO:0000259" key="14">
    <source>
        <dbReference type="Pfam" id="PF07715"/>
    </source>
</evidence>
<reference evidence="15" key="1">
    <citation type="submission" date="2022-08" db="EMBL/GenBank/DDBJ databases">
        <title>Genomic Encyclopedia of Type Strains, Phase V (KMG-V): Genome sequencing to study the core and pangenomes of soil and plant-associated prokaryotes.</title>
        <authorList>
            <person name="Whitman W."/>
        </authorList>
    </citation>
    <scope>NUCLEOTIDE SEQUENCE</scope>
    <source>
        <strain evidence="15">0</strain>
    </source>
</reference>
<dbReference type="SUPFAM" id="SSF49452">
    <property type="entry name" value="Starch-binding domain-like"/>
    <property type="match status" value="1"/>
</dbReference>
<keyword evidence="9 10" id="KW-0998">Cell outer membrane</keyword>
<dbReference type="GO" id="GO:0015344">
    <property type="term" value="F:siderophore uptake transmembrane transporter activity"/>
    <property type="evidence" value="ECO:0007669"/>
    <property type="project" value="TreeGrafter"/>
</dbReference>
<dbReference type="Pfam" id="PF07715">
    <property type="entry name" value="Plug"/>
    <property type="match status" value="1"/>
</dbReference>
<keyword evidence="2 10" id="KW-0813">Transport</keyword>
<keyword evidence="5" id="KW-0732">Signal</keyword>
<feature type="domain" description="TonB-dependent receptor-like beta-barrel" evidence="13">
    <location>
        <begin position="399"/>
        <end position="817"/>
    </location>
</feature>
<evidence type="ECO:0000256" key="4">
    <source>
        <dbReference type="ARBA" id="ARBA00022692"/>
    </source>
</evidence>
<evidence type="ECO:0000256" key="2">
    <source>
        <dbReference type="ARBA" id="ARBA00022448"/>
    </source>
</evidence>
<evidence type="ECO:0000313" key="15">
    <source>
        <dbReference type="EMBL" id="MCS3678287.1"/>
    </source>
</evidence>
<dbReference type="RefSeq" id="WP_259080536.1">
    <property type="nucleotide sequence ID" value="NZ_JANUAU010000007.1"/>
</dbReference>
<evidence type="ECO:0000256" key="8">
    <source>
        <dbReference type="ARBA" id="ARBA00023170"/>
    </source>
</evidence>
<dbReference type="Proteomes" id="UP001155027">
    <property type="component" value="Unassembled WGS sequence"/>
</dbReference>
<keyword evidence="4 10" id="KW-0812">Transmembrane</keyword>
<dbReference type="PANTHER" id="PTHR30069">
    <property type="entry name" value="TONB-DEPENDENT OUTER MEMBRANE RECEPTOR"/>
    <property type="match status" value="1"/>
</dbReference>
<evidence type="ECO:0000313" key="16">
    <source>
        <dbReference type="Proteomes" id="UP001155027"/>
    </source>
</evidence>
<evidence type="ECO:0000256" key="1">
    <source>
        <dbReference type="ARBA" id="ARBA00004571"/>
    </source>
</evidence>
<evidence type="ECO:0000256" key="9">
    <source>
        <dbReference type="ARBA" id="ARBA00023237"/>
    </source>
</evidence>
<dbReference type="InterPro" id="IPR037066">
    <property type="entry name" value="Plug_dom_sf"/>
</dbReference>
<comment type="subcellular location">
    <subcellularLocation>
        <location evidence="1 10">Cell outer membrane</location>
        <topology evidence="1 10">Multi-pass membrane protein</topology>
    </subcellularLocation>
</comment>
<protein>
    <submittedName>
        <fullName evidence="15">Iron complex outermembrane receptor protein</fullName>
    </submittedName>
</protein>
<evidence type="ECO:0000256" key="3">
    <source>
        <dbReference type="ARBA" id="ARBA00022452"/>
    </source>
</evidence>
<dbReference type="Pfam" id="PF00593">
    <property type="entry name" value="TonB_dep_Rec_b-barrel"/>
    <property type="match status" value="1"/>
</dbReference>
<proteinExistence type="inferred from homology"/>
<evidence type="ECO:0000256" key="6">
    <source>
        <dbReference type="ARBA" id="ARBA00023077"/>
    </source>
</evidence>
<feature type="region of interest" description="Disordered" evidence="12">
    <location>
        <begin position="385"/>
        <end position="406"/>
    </location>
</feature>
<dbReference type="InterPro" id="IPR039426">
    <property type="entry name" value="TonB-dep_rcpt-like"/>
</dbReference>
<feature type="domain" description="TonB-dependent receptor plug" evidence="14">
    <location>
        <begin position="169"/>
        <end position="280"/>
    </location>
</feature>
<sequence>MAPRRLVSRFVSRFRLNAPGTLGELPLALALVLGGFALCWVPTQTSFSQDVRTGAVVGTVGVPSGSAAGANVVLRDADDAPAAAGQSRLGDAVGDGGRFRIAGVPPGRYVLRVTLVGYERAEQPVQVRRGDTTSVDVELRRDRARLGEVTVRGGGSLTQQSTEAAAEQVRQVPGGANLVSLQDRELRPIATVASALEDEPGVVVQEFFGGNDQPRISIRGAGLQSNPQSRGLLLMHNGFPLNFADGSFVTGLVEPRMARHAEVYRGGNALGPGGATLGGAIDFVAPTGRSADGSQLKLTGGSYRTASGHAQYGWAGANTDVFVMGTGHRHDGFRQTNDEGERLTGHANVGYRWDDNLETRVYGTVATLGFNIPGPLNKRQLDADPTAVSRGVTPPRSLGPNVPLDRPRRETELYRAATRTTWRTGASASGHEVSVRAGAAYQYVEDDFRFPVGTGVRSTRSHDVTLNLDARRAGAVLGGEGTSVLGVSATLGDMDRGYFANERGRKGRRFADNEMQASTVRAFARQRVQFGTRLAATASISGILARREIDEALSSTSQRARYVAPKDKYVSFASSPATLDETYRGLRPAIGLQYAAAPALDLFAGVTRSYEPPTFNTLLSPSGGNPKKGPGQFQPRVLDAQSGTTVEVGTRRTRGRLQWDVVAYRTWLKNELLTTAALFGGAGSTSNAPVRTIHQGLETHVDLRLLDGMLADGSGAPDQLALEATYNLNDFYFDTDARNQLAGVPRHRLHAQLTYDHPVGLSVTPDLTWMPQRTPTDHANTIYQSPYALLGARAHYTVGPGWLDEGQLAVFVEAENLTGTTYASSYLVRDQVPNPPPAPLTSADVTSFIPGQGRTLQIGVTVGW</sequence>
<dbReference type="SUPFAM" id="SSF56935">
    <property type="entry name" value="Porins"/>
    <property type="match status" value="1"/>
</dbReference>
<dbReference type="GO" id="GO:0044718">
    <property type="term" value="P:siderophore transmembrane transport"/>
    <property type="evidence" value="ECO:0007669"/>
    <property type="project" value="TreeGrafter"/>
</dbReference>
<evidence type="ECO:0000256" key="12">
    <source>
        <dbReference type="SAM" id="MobiDB-lite"/>
    </source>
</evidence>
<evidence type="ECO:0000256" key="5">
    <source>
        <dbReference type="ARBA" id="ARBA00022729"/>
    </source>
</evidence>
<dbReference type="EMBL" id="JANUAU010000007">
    <property type="protein sequence ID" value="MCS3678287.1"/>
    <property type="molecule type" value="Genomic_DNA"/>
</dbReference>
<dbReference type="InterPro" id="IPR012910">
    <property type="entry name" value="Plug_dom"/>
</dbReference>
<feature type="compositionally biased region" description="Low complexity" evidence="12">
    <location>
        <begin position="620"/>
        <end position="631"/>
    </location>
</feature>
<dbReference type="InterPro" id="IPR000531">
    <property type="entry name" value="Beta-barrel_TonB"/>
</dbReference>
<dbReference type="PROSITE" id="PS52016">
    <property type="entry name" value="TONB_DEPENDENT_REC_3"/>
    <property type="match status" value="1"/>
</dbReference>
<keyword evidence="7 10" id="KW-0472">Membrane</keyword>
<dbReference type="Pfam" id="PF13620">
    <property type="entry name" value="CarboxypepD_reg"/>
    <property type="match status" value="1"/>
</dbReference>
<comment type="similarity">
    <text evidence="10 11">Belongs to the TonB-dependent receptor family.</text>
</comment>
<gene>
    <name evidence="15" type="ORF">GGP71_002218</name>
</gene>
<keyword evidence="8 15" id="KW-0675">Receptor</keyword>
<name>A0A9X2TGP5_9BACT</name>
<keyword evidence="3 10" id="KW-1134">Transmembrane beta strand</keyword>
<dbReference type="InterPro" id="IPR013784">
    <property type="entry name" value="Carb-bd-like_fold"/>
</dbReference>
<dbReference type="Gene3D" id="2.170.130.10">
    <property type="entry name" value="TonB-dependent receptor, plug domain"/>
    <property type="match status" value="1"/>
</dbReference>
<accession>A0A9X2TGP5</accession>
<comment type="caution">
    <text evidence="15">The sequence shown here is derived from an EMBL/GenBank/DDBJ whole genome shotgun (WGS) entry which is preliminary data.</text>
</comment>
<dbReference type="Gene3D" id="2.60.40.1120">
    <property type="entry name" value="Carboxypeptidase-like, regulatory domain"/>
    <property type="match status" value="1"/>
</dbReference>
<evidence type="ECO:0000256" key="7">
    <source>
        <dbReference type="ARBA" id="ARBA00023136"/>
    </source>
</evidence>
<dbReference type="Gene3D" id="2.40.170.20">
    <property type="entry name" value="TonB-dependent receptor, beta-barrel domain"/>
    <property type="match status" value="1"/>
</dbReference>
<evidence type="ECO:0000259" key="13">
    <source>
        <dbReference type="Pfam" id="PF00593"/>
    </source>
</evidence>
<dbReference type="AlphaFoldDB" id="A0A9X2TGP5"/>
<keyword evidence="6 11" id="KW-0798">TonB box</keyword>
<organism evidence="15 16">
    <name type="scientific">Salinibacter ruber</name>
    <dbReference type="NCBI Taxonomy" id="146919"/>
    <lineage>
        <taxon>Bacteria</taxon>
        <taxon>Pseudomonadati</taxon>
        <taxon>Rhodothermota</taxon>
        <taxon>Rhodothermia</taxon>
        <taxon>Rhodothermales</taxon>
        <taxon>Salinibacteraceae</taxon>
        <taxon>Salinibacter</taxon>
    </lineage>
</organism>